<feature type="region of interest" description="Disordered" evidence="1">
    <location>
        <begin position="34"/>
        <end position="87"/>
    </location>
</feature>
<feature type="compositionally biased region" description="Acidic residues" evidence="1">
    <location>
        <begin position="56"/>
        <end position="68"/>
    </location>
</feature>
<evidence type="ECO:0000313" key="2">
    <source>
        <dbReference type="Proteomes" id="UP000887561"/>
    </source>
</evidence>
<organism evidence="2 3">
    <name type="scientific">Meloidogyne javanica</name>
    <name type="common">Root-knot nematode worm</name>
    <dbReference type="NCBI Taxonomy" id="6303"/>
    <lineage>
        <taxon>Eukaryota</taxon>
        <taxon>Metazoa</taxon>
        <taxon>Ecdysozoa</taxon>
        <taxon>Nematoda</taxon>
        <taxon>Chromadorea</taxon>
        <taxon>Rhabditida</taxon>
        <taxon>Tylenchina</taxon>
        <taxon>Tylenchomorpha</taxon>
        <taxon>Tylenchoidea</taxon>
        <taxon>Meloidogynidae</taxon>
        <taxon>Meloidogyninae</taxon>
        <taxon>Meloidogyne</taxon>
        <taxon>Meloidogyne incognita group</taxon>
    </lineage>
</organism>
<dbReference type="WBParaSite" id="scaffold47617_cov326.g24708">
    <property type="protein sequence ID" value="scaffold47617_cov326.g24708"/>
    <property type="gene ID" value="scaffold47617_cov326.g24708"/>
</dbReference>
<sequence length="87" mass="10312">EERKHKLWAKTMIELTNKMNEVWIPPIKNNRIDRTEESTSCEIQNNEEYNQNGIHEEEENVDEDDLPELSEVPSNNTFVPVQDEHGY</sequence>
<dbReference type="AlphaFoldDB" id="A0A915MSC3"/>
<accession>A0A915MSC3</accession>
<dbReference type="Proteomes" id="UP000887561">
    <property type="component" value="Unplaced"/>
</dbReference>
<proteinExistence type="predicted"/>
<keyword evidence="2" id="KW-1185">Reference proteome</keyword>
<feature type="compositionally biased region" description="Polar residues" evidence="1">
    <location>
        <begin position="38"/>
        <end position="53"/>
    </location>
</feature>
<protein>
    <submittedName>
        <fullName evidence="3">Uncharacterized protein</fullName>
    </submittedName>
</protein>
<evidence type="ECO:0000256" key="1">
    <source>
        <dbReference type="SAM" id="MobiDB-lite"/>
    </source>
</evidence>
<name>A0A915MSC3_MELJA</name>
<evidence type="ECO:0000313" key="3">
    <source>
        <dbReference type="WBParaSite" id="scaffold47617_cov326.g24708"/>
    </source>
</evidence>
<reference evidence="3" key="1">
    <citation type="submission" date="2022-11" db="UniProtKB">
        <authorList>
            <consortium name="WormBaseParasite"/>
        </authorList>
    </citation>
    <scope>IDENTIFICATION</scope>
</reference>